<evidence type="ECO:0000256" key="2">
    <source>
        <dbReference type="ARBA" id="ARBA00023002"/>
    </source>
</evidence>
<keyword evidence="2" id="KW-0560">Oxidoreductase</keyword>
<sequence length="303" mass="32586">MSSIQKVALLGKGFLGSAVLENLVNAGFTVTVFTRSRDSLQGIPAEVKVAEVDYSSAGSLEVALRGHDAVVSTLALQAIPLQKLAIDASILAGVRRFVPADFGALTVDPRADALPNHGRLLEIQQYLREKASSGELEYTIFAVGPFLENVLSKPFALNYESHTTILYDDGNHPFSTTSVNTIGKAVAAALKNARATKNRVLRIHDTVLTQQKLLALARKHAAPGVVWKESRVDADAELASAIKRVTTGDLSPLALLAVIRAAVLGGKYEAEYKDVDNEWLGLGFLSDLELEKKFSAQTLNVTH</sequence>
<accession>A0AAN4PAX1</accession>
<dbReference type="GO" id="GO:0016491">
    <property type="term" value="F:oxidoreductase activity"/>
    <property type="evidence" value="ECO:0007669"/>
    <property type="project" value="UniProtKB-KW"/>
</dbReference>
<dbReference type="AlphaFoldDB" id="A0AAN4PAX1"/>
<protein>
    <recommendedName>
        <fullName evidence="3">NmrA-like domain-containing protein</fullName>
    </recommendedName>
</protein>
<dbReference type="Gene3D" id="3.90.25.10">
    <property type="entry name" value="UDP-galactose 4-epimerase, domain 1"/>
    <property type="match status" value="1"/>
</dbReference>
<dbReference type="Pfam" id="PF05368">
    <property type="entry name" value="NmrA"/>
    <property type="match status" value="1"/>
</dbReference>
<dbReference type="InterPro" id="IPR051609">
    <property type="entry name" value="NmrA/Isoflavone_reductase-like"/>
</dbReference>
<gene>
    <name evidence="4" type="ORF">ALT_0528</name>
</gene>
<reference evidence="4 5" key="1">
    <citation type="submission" date="2015-11" db="EMBL/GenBank/DDBJ databases">
        <title>Aspergillus lentulus strain IFM 54703T.</title>
        <authorList>
            <person name="Kusuya Y."/>
            <person name="Sakai K."/>
            <person name="Kamei K."/>
            <person name="Takahashi H."/>
            <person name="Yaguchi T."/>
        </authorList>
    </citation>
    <scope>NUCLEOTIDE SEQUENCE [LARGE SCALE GENOMIC DNA]</scope>
    <source>
        <strain evidence="4 5">IFM 54703</strain>
    </source>
</reference>
<evidence type="ECO:0000256" key="1">
    <source>
        <dbReference type="ARBA" id="ARBA00022857"/>
    </source>
</evidence>
<dbReference type="PANTHER" id="PTHR47706">
    <property type="entry name" value="NMRA-LIKE FAMILY PROTEIN"/>
    <property type="match status" value="1"/>
</dbReference>
<evidence type="ECO:0000313" key="5">
    <source>
        <dbReference type="Proteomes" id="UP000051487"/>
    </source>
</evidence>
<dbReference type="EMBL" id="BCLY01000001">
    <property type="protein sequence ID" value="GAQ03207.1"/>
    <property type="molecule type" value="Genomic_DNA"/>
</dbReference>
<organism evidence="4 5">
    <name type="scientific">Aspergillus lentulus</name>
    <dbReference type="NCBI Taxonomy" id="293939"/>
    <lineage>
        <taxon>Eukaryota</taxon>
        <taxon>Fungi</taxon>
        <taxon>Dikarya</taxon>
        <taxon>Ascomycota</taxon>
        <taxon>Pezizomycotina</taxon>
        <taxon>Eurotiomycetes</taxon>
        <taxon>Eurotiomycetidae</taxon>
        <taxon>Eurotiales</taxon>
        <taxon>Aspergillaceae</taxon>
        <taxon>Aspergillus</taxon>
        <taxon>Aspergillus subgen. Fumigati</taxon>
    </lineage>
</organism>
<dbReference type="SUPFAM" id="SSF51735">
    <property type="entry name" value="NAD(P)-binding Rossmann-fold domains"/>
    <property type="match status" value="1"/>
</dbReference>
<evidence type="ECO:0000313" key="4">
    <source>
        <dbReference type="EMBL" id="GAQ03207.1"/>
    </source>
</evidence>
<comment type="caution">
    <text evidence="4">The sequence shown here is derived from an EMBL/GenBank/DDBJ whole genome shotgun (WGS) entry which is preliminary data.</text>
</comment>
<dbReference type="InterPro" id="IPR008030">
    <property type="entry name" value="NmrA-like"/>
</dbReference>
<dbReference type="InterPro" id="IPR036291">
    <property type="entry name" value="NAD(P)-bd_dom_sf"/>
</dbReference>
<evidence type="ECO:0000259" key="3">
    <source>
        <dbReference type="Pfam" id="PF05368"/>
    </source>
</evidence>
<dbReference type="PANTHER" id="PTHR47706:SF1">
    <property type="entry name" value="CIPA-LIKE, PUTATIVE (AFU_ORTHOLOGUE AFUA_1G12460)-RELATED"/>
    <property type="match status" value="1"/>
</dbReference>
<proteinExistence type="predicted"/>
<dbReference type="Proteomes" id="UP000051487">
    <property type="component" value="Unassembled WGS sequence"/>
</dbReference>
<feature type="domain" description="NmrA-like" evidence="3">
    <location>
        <begin position="12"/>
        <end position="221"/>
    </location>
</feature>
<keyword evidence="1" id="KW-0521">NADP</keyword>
<dbReference type="Gene3D" id="3.40.50.720">
    <property type="entry name" value="NAD(P)-binding Rossmann-like Domain"/>
    <property type="match status" value="1"/>
</dbReference>
<name>A0AAN4PAX1_ASPLE</name>